<evidence type="ECO:0000313" key="7">
    <source>
        <dbReference type="EMBL" id="WNM22558.1"/>
    </source>
</evidence>
<dbReference type="Pfam" id="PF01814">
    <property type="entry name" value="Hemerythrin"/>
    <property type="match status" value="1"/>
</dbReference>
<keyword evidence="4" id="KW-0408">Iron</keyword>
<dbReference type="EMBL" id="CP134890">
    <property type="protein sequence ID" value="WNM22558.1"/>
    <property type="molecule type" value="Genomic_DNA"/>
</dbReference>
<proteinExistence type="predicted"/>
<dbReference type="Gene3D" id="1.10.3910.10">
    <property type="entry name" value="SP0561-like"/>
    <property type="match status" value="1"/>
</dbReference>
<sequence length="246" mass="28650">MNTLEHPTVGEFVAEDFRTAAVFSKYGIDFCCKGNRTIEQACEKKGIDPEEVKKEVLQVLNTQTGQEIDFKSWPIDLLIDYIEKTHHRYVEEKSTALLFYLDKLCKVHGQRHPELFEIALHFKISAGELAQHMKKEELILFPFVKKMYNALRENNSIEQAHFGTVSNPIAMMMDEHDNEGERFRIIAKLTNDYNPPADACETYKVTFAMLKEFEQDLHKHIHLENNIVFPKAKEMETKFNIIEPIN</sequence>
<reference evidence="6 8" key="1">
    <citation type="submission" date="2023-09" db="EMBL/GenBank/DDBJ databases">
        <title>Flavobacterium sp. a novel bacteria isolate from Pepper rhizosphere.</title>
        <authorList>
            <person name="Peng Y."/>
            <person name="Lee J."/>
        </authorList>
    </citation>
    <scope>NUCLEOTIDE SEQUENCE</scope>
    <source>
        <strain evidence="6">PMR2A8</strain>
        <strain evidence="7 8">PMTSA4</strain>
    </source>
</reference>
<dbReference type="EMBL" id="CP134878">
    <property type="protein sequence ID" value="WNM18507.1"/>
    <property type="molecule type" value="Genomic_DNA"/>
</dbReference>
<comment type="subcellular location">
    <subcellularLocation>
        <location evidence="1">Cytoplasm</location>
    </subcellularLocation>
</comment>
<dbReference type="NCBIfam" id="TIGR03652">
    <property type="entry name" value="FeS_repair_RIC"/>
    <property type="match status" value="1"/>
</dbReference>
<organism evidence="6">
    <name type="scientific">Flavobacterium capsici</name>
    <dbReference type="NCBI Taxonomy" id="3075618"/>
    <lineage>
        <taxon>Bacteria</taxon>
        <taxon>Pseudomonadati</taxon>
        <taxon>Bacteroidota</taxon>
        <taxon>Flavobacteriia</taxon>
        <taxon>Flavobacteriales</taxon>
        <taxon>Flavobacteriaceae</taxon>
        <taxon>Flavobacterium</taxon>
    </lineage>
</organism>
<keyword evidence="2" id="KW-0963">Cytoplasm</keyword>
<evidence type="ECO:0000256" key="4">
    <source>
        <dbReference type="ARBA" id="ARBA00023004"/>
    </source>
</evidence>
<dbReference type="RefSeq" id="WP_169523520.1">
    <property type="nucleotide sequence ID" value="NZ_CP134878.1"/>
</dbReference>
<evidence type="ECO:0000256" key="1">
    <source>
        <dbReference type="ARBA" id="ARBA00004496"/>
    </source>
</evidence>
<evidence type="ECO:0000313" key="6">
    <source>
        <dbReference type="EMBL" id="WNM18507.1"/>
    </source>
</evidence>
<accession>A0AA96J1M2</accession>
<dbReference type="KEGG" id="fcj:RN605_04150"/>
<keyword evidence="3" id="KW-0479">Metal-binding</keyword>
<dbReference type="PANTHER" id="PTHR36438:SF1">
    <property type="entry name" value="IRON-SULFUR CLUSTER REPAIR PROTEIN YTFE"/>
    <property type="match status" value="1"/>
</dbReference>
<feature type="domain" description="Hemerythrin-like" evidence="5">
    <location>
        <begin position="83"/>
        <end position="232"/>
    </location>
</feature>
<dbReference type="InterPro" id="IPR019903">
    <property type="entry name" value="RIC_family"/>
</dbReference>
<dbReference type="InterPro" id="IPR012312">
    <property type="entry name" value="Hemerythrin-like"/>
</dbReference>
<gene>
    <name evidence="6" type="primary">ric</name>
    <name evidence="7" type="ORF">RN605_04150</name>
    <name evidence="6" type="ORF">RN608_10850</name>
</gene>
<evidence type="ECO:0000256" key="3">
    <source>
        <dbReference type="ARBA" id="ARBA00022723"/>
    </source>
</evidence>
<protein>
    <submittedName>
        <fullName evidence="6">Iron-sulfur cluster repair di-iron protein</fullName>
    </submittedName>
</protein>
<evidence type="ECO:0000313" key="8">
    <source>
        <dbReference type="Proteomes" id="UP001304515"/>
    </source>
</evidence>
<evidence type="ECO:0000256" key="2">
    <source>
        <dbReference type="ARBA" id="ARBA00022490"/>
    </source>
</evidence>
<dbReference type="Pfam" id="PF04405">
    <property type="entry name" value="ScdA_N"/>
    <property type="match status" value="1"/>
</dbReference>
<dbReference type="AlphaFoldDB" id="A0AA96J1M2"/>
<accession>A0AA96J696</accession>
<dbReference type="Proteomes" id="UP001304515">
    <property type="component" value="Chromosome"/>
</dbReference>
<dbReference type="GO" id="GO:0005737">
    <property type="term" value="C:cytoplasm"/>
    <property type="evidence" value="ECO:0007669"/>
    <property type="project" value="UniProtKB-SubCell"/>
</dbReference>
<dbReference type="InterPro" id="IPR038062">
    <property type="entry name" value="ScdA-like_N_sf"/>
</dbReference>
<dbReference type="GO" id="GO:0046872">
    <property type="term" value="F:metal ion binding"/>
    <property type="evidence" value="ECO:0007669"/>
    <property type="project" value="UniProtKB-KW"/>
</dbReference>
<dbReference type="PANTHER" id="PTHR36438">
    <property type="entry name" value="IRON-SULFUR CLUSTER REPAIR PROTEIN YTFE"/>
    <property type="match status" value="1"/>
</dbReference>
<dbReference type="Gene3D" id="1.20.120.520">
    <property type="entry name" value="nmb1532 protein domain like"/>
    <property type="match status" value="1"/>
</dbReference>
<keyword evidence="8" id="KW-1185">Reference proteome</keyword>
<name>A0AA96J1M2_9FLAO</name>
<evidence type="ECO:0000259" key="5">
    <source>
        <dbReference type="Pfam" id="PF01814"/>
    </source>
</evidence>